<reference evidence="1 2" key="1">
    <citation type="submission" date="2018-07" db="EMBL/GenBank/DDBJ databases">
        <title>Genome analysis of Larkinella rosea.</title>
        <authorList>
            <person name="Zhou Z."/>
            <person name="Wang G."/>
        </authorList>
    </citation>
    <scope>NUCLEOTIDE SEQUENCE [LARGE SCALE GENOMIC DNA]</scope>
    <source>
        <strain evidence="2">zzj9</strain>
    </source>
</reference>
<dbReference type="RefSeq" id="WP_114404001.1">
    <property type="nucleotide sequence ID" value="NZ_QOWE01000001.1"/>
</dbReference>
<evidence type="ECO:0000313" key="2">
    <source>
        <dbReference type="Proteomes" id="UP000253383"/>
    </source>
</evidence>
<dbReference type="Proteomes" id="UP000253383">
    <property type="component" value="Unassembled WGS sequence"/>
</dbReference>
<dbReference type="OrthoDB" id="369102at2"/>
<accession>A0A368JUX8</accession>
<dbReference type="InterPro" id="IPR025449">
    <property type="entry name" value="JetB"/>
</dbReference>
<proteinExistence type="predicted"/>
<dbReference type="Pfam" id="PF13835">
    <property type="entry name" value="DUF4194"/>
    <property type="match status" value="1"/>
</dbReference>
<organism evidence="1 2">
    <name type="scientific">Larkinella punicea</name>
    <dbReference type="NCBI Taxonomy" id="2315727"/>
    <lineage>
        <taxon>Bacteria</taxon>
        <taxon>Pseudomonadati</taxon>
        <taxon>Bacteroidota</taxon>
        <taxon>Cytophagia</taxon>
        <taxon>Cytophagales</taxon>
        <taxon>Spirosomataceae</taxon>
        <taxon>Larkinella</taxon>
    </lineage>
</organism>
<comment type="caution">
    <text evidence="1">The sequence shown here is derived from an EMBL/GenBank/DDBJ whole genome shotgun (WGS) entry which is preliminary data.</text>
</comment>
<name>A0A368JUX8_9BACT</name>
<dbReference type="AlphaFoldDB" id="A0A368JUX8"/>
<keyword evidence="2" id="KW-1185">Reference proteome</keyword>
<sequence>MQKPYASVLVKLIQTHAIYDDDRSYWLLLEQYESAIRDYFQVIGVTLDLNRREGYARLTQKEFAEDEGNPPIRLIRRVPLSYEQSLLCILLREWLEEHEISAHLSSSRLFVTREQLRDRIELFFKNQTNQKALLGKLDNLIEKLVDHGFLKVSRKDEVNLDNTQYEVKTLLKAKITNEKLEEFRDKLRNYVESV</sequence>
<protein>
    <submittedName>
        <fullName evidence="1">DUF4194 domain-containing protein</fullName>
    </submittedName>
</protein>
<gene>
    <name evidence="1" type="ORF">DUE52_00600</name>
</gene>
<evidence type="ECO:0000313" key="1">
    <source>
        <dbReference type="EMBL" id="RCR71469.1"/>
    </source>
</evidence>
<dbReference type="EMBL" id="QOWE01000001">
    <property type="protein sequence ID" value="RCR71469.1"/>
    <property type="molecule type" value="Genomic_DNA"/>
</dbReference>